<feature type="region of interest" description="Disordered" evidence="5">
    <location>
        <begin position="134"/>
        <end position="154"/>
    </location>
</feature>
<keyword evidence="2 6" id="KW-0812">Transmembrane</keyword>
<organism evidence="10">
    <name type="scientific">Soboliphyme baturini</name>
    <dbReference type="NCBI Taxonomy" id="241478"/>
    <lineage>
        <taxon>Eukaryota</taxon>
        <taxon>Metazoa</taxon>
        <taxon>Ecdysozoa</taxon>
        <taxon>Nematoda</taxon>
        <taxon>Enoplea</taxon>
        <taxon>Dorylaimia</taxon>
        <taxon>Dioctophymatida</taxon>
        <taxon>Dioctophymatoidea</taxon>
        <taxon>Soboliphymatidae</taxon>
        <taxon>Soboliphyme</taxon>
    </lineage>
</organism>
<dbReference type="InterPro" id="IPR003020">
    <property type="entry name" value="HCO3_transpt_euk"/>
</dbReference>
<feature type="domain" description="Bicarbonate transporter-like transmembrane" evidence="7">
    <location>
        <begin position="1"/>
        <end position="127"/>
    </location>
</feature>
<dbReference type="EMBL" id="UZAM01014974">
    <property type="protein sequence ID" value="VDP36625.1"/>
    <property type="molecule type" value="Genomic_DNA"/>
</dbReference>
<dbReference type="AlphaFoldDB" id="A0A183J595"/>
<gene>
    <name evidence="8" type="ORF">SBAD_LOCUS11043</name>
</gene>
<feature type="compositionally biased region" description="Basic and acidic residues" evidence="5">
    <location>
        <begin position="134"/>
        <end position="146"/>
    </location>
</feature>
<dbReference type="GO" id="GO:0005452">
    <property type="term" value="F:solute:inorganic anion antiporter activity"/>
    <property type="evidence" value="ECO:0007669"/>
    <property type="project" value="InterPro"/>
</dbReference>
<evidence type="ECO:0000313" key="8">
    <source>
        <dbReference type="EMBL" id="VDP36625.1"/>
    </source>
</evidence>
<proteinExistence type="predicted"/>
<evidence type="ECO:0000256" key="5">
    <source>
        <dbReference type="SAM" id="MobiDB-lite"/>
    </source>
</evidence>
<evidence type="ECO:0000256" key="2">
    <source>
        <dbReference type="ARBA" id="ARBA00022692"/>
    </source>
</evidence>
<feature type="transmembrane region" description="Helical" evidence="6">
    <location>
        <begin position="69"/>
        <end position="86"/>
    </location>
</feature>
<evidence type="ECO:0000313" key="10">
    <source>
        <dbReference type="WBParaSite" id="SBAD_0001141901-mRNA-1"/>
    </source>
</evidence>
<reference evidence="8 9" key="2">
    <citation type="submission" date="2018-11" db="EMBL/GenBank/DDBJ databases">
        <authorList>
            <consortium name="Pathogen Informatics"/>
        </authorList>
    </citation>
    <scope>NUCLEOTIDE SEQUENCE [LARGE SCALE GENOMIC DNA]</scope>
</reference>
<dbReference type="Proteomes" id="UP000270296">
    <property type="component" value="Unassembled WGS sequence"/>
</dbReference>
<evidence type="ECO:0000256" key="4">
    <source>
        <dbReference type="ARBA" id="ARBA00023136"/>
    </source>
</evidence>
<evidence type="ECO:0000259" key="7">
    <source>
        <dbReference type="Pfam" id="PF00955"/>
    </source>
</evidence>
<dbReference type="OrthoDB" id="5854180at2759"/>
<name>A0A183J595_9BILA</name>
<accession>A0A183J595</accession>
<dbReference type="GO" id="GO:0006820">
    <property type="term" value="P:monoatomic anion transport"/>
    <property type="evidence" value="ECO:0007669"/>
    <property type="project" value="InterPro"/>
</dbReference>
<dbReference type="Pfam" id="PF00955">
    <property type="entry name" value="HCO3_cotransp"/>
    <property type="match status" value="1"/>
</dbReference>
<evidence type="ECO:0000313" key="9">
    <source>
        <dbReference type="Proteomes" id="UP000270296"/>
    </source>
</evidence>
<evidence type="ECO:0000256" key="3">
    <source>
        <dbReference type="ARBA" id="ARBA00022989"/>
    </source>
</evidence>
<dbReference type="InterPro" id="IPR011531">
    <property type="entry name" value="HCO3_transpt-like_TM_dom"/>
</dbReference>
<dbReference type="GO" id="GO:0005886">
    <property type="term" value="C:plasma membrane"/>
    <property type="evidence" value="ECO:0007669"/>
    <property type="project" value="TreeGrafter"/>
</dbReference>
<dbReference type="GO" id="GO:0008510">
    <property type="term" value="F:sodium:bicarbonate symporter activity"/>
    <property type="evidence" value="ECO:0007669"/>
    <property type="project" value="TreeGrafter"/>
</dbReference>
<feature type="transmembrane region" description="Helical" evidence="6">
    <location>
        <begin position="27"/>
        <end position="49"/>
    </location>
</feature>
<dbReference type="PANTHER" id="PTHR11453">
    <property type="entry name" value="ANION EXCHANGE PROTEIN"/>
    <property type="match status" value="1"/>
</dbReference>
<feature type="transmembrane region" description="Helical" evidence="6">
    <location>
        <begin position="92"/>
        <end position="110"/>
    </location>
</feature>
<sequence length="219" mass="25354">MVSVFLGLSVLMTEVLKHIPMPVLYGVFLYMGVSSLWGVQMVDRLLLLLMPMKYQPDYVYLRHVPVRRIHLFTFIQISCFVVLCVVKEIRETSIIFPVMLVVMVGVRKLMEFIFTERELKYLDDKMPEITLRKREDAKKKKEKERQNAAISKMKPVQTESNLHIPLTSGNVMRIPLQNMGEPKRRLESIDLSEEVNRSGLWQHISTSDGPISSKSSSEK</sequence>
<feature type="compositionally biased region" description="Polar residues" evidence="5">
    <location>
        <begin position="203"/>
        <end position="219"/>
    </location>
</feature>
<comment type="subcellular location">
    <subcellularLocation>
        <location evidence="1">Membrane</location>
        <topology evidence="1">Multi-pass membrane protein</topology>
    </subcellularLocation>
</comment>
<evidence type="ECO:0000256" key="1">
    <source>
        <dbReference type="ARBA" id="ARBA00004141"/>
    </source>
</evidence>
<evidence type="ECO:0000256" key="6">
    <source>
        <dbReference type="SAM" id="Phobius"/>
    </source>
</evidence>
<dbReference type="WBParaSite" id="SBAD_0001141901-mRNA-1">
    <property type="protein sequence ID" value="SBAD_0001141901-mRNA-1"/>
    <property type="gene ID" value="SBAD_0001141901"/>
</dbReference>
<keyword evidence="9" id="KW-1185">Reference proteome</keyword>
<dbReference type="GO" id="GO:0051453">
    <property type="term" value="P:regulation of intracellular pH"/>
    <property type="evidence" value="ECO:0007669"/>
    <property type="project" value="TreeGrafter"/>
</dbReference>
<keyword evidence="4 6" id="KW-0472">Membrane</keyword>
<feature type="region of interest" description="Disordered" evidence="5">
    <location>
        <begin position="200"/>
        <end position="219"/>
    </location>
</feature>
<reference evidence="10" key="1">
    <citation type="submission" date="2016-06" db="UniProtKB">
        <authorList>
            <consortium name="WormBaseParasite"/>
        </authorList>
    </citation>
    <scope>IDENTIFICATION</scope>
</reference>
<dbReference type="PANTHER" id="PTHR11453:SF36">
    <property type="entry name" value="ANION EXCHANGE PROTEIN"/>
    <property type="match status" value="1"/>
</dbReference>
<protein>
    <submittedName>
        <fullName evidence="10">HCO3_cotransp domain-containing protein</fullName>
    </submittedName>
</protein>
<keyword evidence="3 6" id="KW-1133">Transmembrane helix</keyword>